<comment type="caution">
    <text evidence="2">The sequence shown here is derived from an EMBL/GenBank/DDBJ whole genome shotgun (WGS) entry which is preliminary data.</text>
</comment>
<evidence type="ECO:0000259" key="1">
    <source>
        <dbReference type="Pfam" id="PF13490"/>
    </source>
</evidence>
<accession>A0A935K189</accession>
<dbReference type="InterPro" id="IPR027383">
    <property type="entry name" value="Znf_put"/>
</dbReference>
<name>A0A935K189_9RHOO</name>
<evidence type="ECO:0000313" key="3">
    <source>
        <dbReference type="Proteomes" id="UP000739411"/>
    </source>
</evidence>
<proteinExistence type="predicted"/>
<dbReference type="AlphaFoldDB" id="A0A935K189"/>
<sequence>MISCKKASRLASEQLERNLSLRERYLLRLHLAYCAGCRRMEKQFVFLRQATQSWMNHKD</sequence>
<protein>
    <submittedName>
        <fullName evidence="2">Zf-HC2 domain-containing protein</fullName>
    </submittedName>
</protein>
<reference evidence="2 3" key="1">
    <citation type="submission" date="2020-10" db="EMBL/GenBank/DDBJ databases">
        <title>Connecting structure to function with the recovery of over 1000 high-quality activated sludge metagenome-assembled genomes encoding full-length rRNA genes using long-read sequencing.</title>
        <authorList>
            <person name="Singleton C.M."/>
            <person name="Petriglieri F."/>
            <person name="Kristensen J.M."/>
            <person name="Kirkegaard R.H."/>
            <person name="Michaelsen T.Y."/>
            <person name="Andersen M.H."/>
            <person name="Karst S.M."/>
            <person name="Dueholm M.S."/>
            <person name="Nielsen P.H."/>
            <person name="Albertsen M."/>
        </authorList>
    </citation>
    <scope>NUCLEOTIDE SEQUENCE [LARGE SCALE GENOMIC DNA]</scope>
    <source>
        <strain evidence="2">EsbW_18-Q3-R4-48_BATAC.463</strain>
    </source>
</reference>
<feature type="domain" description="Putative zinc-finger" evidence="1">
    <location>
        <begin position="4"/>
        <end position="38"/>
    </location>
</feature>
<evidence type="ECO:0000313" key="2">
    <source>
        <dbReference type="EMBL" id="MBK7414704.1"/>
    </source>
</evidence>
<dbReference type="Pfam" id="PF13490">
    <property type="entry name" value="zf-HC2"/>
    <property type="match status" value="1"/>
</dbReference>
<dbReference type="Proteomes" id="UP000739411">
    <property type="component" value="Unassembled WGS sequence"/>
</dbReference>
<organism evidence="2 3">
    <name type="scientific">Candidatus Dechloromonas phosphorivorans</name>
    <dbReference type="NCBI Taxonomy" id="2899244"/>
    <lineage>
        <taxon>Bacteria</taxon>
        <taxon>Pseudomonadati</taxon>
        <taxon>Pseudomonadota</taxon>
        <taxon>Betaproteobacteria</taxon>
        <taxon>Rhodocyclales</taxon>
        <taxon>Azonexaceae</taxon>
        <taxon>Dechloromonas</taxon>
    </lineage>
</organism>
<gene>
    <name evidence="2" type="ORF">IPJ38_05870</name>
</gene>
<dbReference type="EMBL" id="JADJMS010000012">
    <property type="protein sequence ID" value="MBK7414704.1"/>
    <property type="molecule type" value="Genomic_DNA"/>
</dbReference>